<organism evidence="7 8">
    <name type="scientific">Acidaminobacter hydrogenoformans DSM 2784</name>
    <dbReference type="NCBI Taxonomy" id="1120920"/>
    <lineage>
        <taxon>Bacteria</taxon>
        <taxon>Bacillati</taxon>
        <taxon>Bacillota</taxon>
        <taxon>Clostridia</taxon>
        <taxon>Peptostreptococcales</taxon>
        <taxon>Acidaminobacteraceae</taxon>
        <taxon>Acidaminobacter</taxon>
    </lineage>
</organism>
<evidence type="ECO:0000256" key="1">
    <source>
        <dbReference type="ARBA" id="ARBA00004141"/>
    </source>
</evidence>
<dbReference type="RefSeq" id="WP_092588890.1">
    <property type="nucleotide sequence ID" value="NZ_FMWL01000001.1"/>
</dbReference>
<evidence type="ECO:0000313" key="7">
    <source>
        <dbReference type="EMBL" id="SCZ76080.1"/>
    </source>
</evidence>
<evidence type="ECO:0000256" key="3">
    <source>
        <dbReference type="ARBA" id="ARBA00022989"/>
    </source>
</evidence>
<dbReference type="EMBL" id="FMWL01000001">
    <property type="protein sequence ID" value="SCZ76080.1"/>
    <property type="molecule type" value="Genomic_DNA"/>
</dbReference>
<feature type="transmembrane region" description="Helical" evidence="5">
    <location>
        <begin position="218"/>
        <end position="235"/>
    </location>
</feature>
<gene>
    <name evidence="7" type="ORF">SAMN03080599_00057</name>
</gene>
<feature type="transmembrane region" description="Helical" evidence="5">
    <location>
        <begin position="74"/>
        <end position="93"/>
    </location>
</feature>
<dbReference type="Proteomes" id="UP000199208">
    <property type="component" value="Unassembled WGS sequence"/>
</dbReference>
<reference evidence="7 8" key="1">
    <citation type="submission" date="2016-10" db="EMBL/GenBank/DDBJ databases">
        <authorList>
            <person name="de Groot N.N."/>
        </authorList>
    </citation>
    <scope>NUCLEOTIDE SEQUENCE [LARGE SCALE GENOMIC DNA]</scope>
    <source>
        <strain evidence="7 8">DSM 2784</strain>
    </source>
</reference>
<feature type="transmembrane region" description="Helical" evidence="5">
    <location>
        <begin position="130"/>
        <end position="151"/>
    </location>
</feature>
<feature type="transmembrane region" description="Helical" evidence="5">
    <location>
        <begin position="353"/>
        <end position="371"/>
    </location>
</feature>
<feature type="transmembrane region" description="Helical" evidence="5">
    <location>
        <begin position="20"/>
        <end position="36"/>
    </location>
</feature>
<feature type="transmembrane region" description="Helical" evidence="5">
    <location>
        <begin position="99"/>
        <end position="118"/>
    </location>
</feature>
<dbReference type="PANTHER" id="PTHR37422:SF13">
    <property type="entry name" value="LIPOPOLYSACCHARIDE BIOSYNTHESIS PROTEIN PA4999-RELATED"/>
    <property type="match status" value="1"/>
</dbReference>
<keyword evidence="8" id="KW-1185">Reference proteome</keyword>
<dbReference type="STRING" id="1120920.SAMN03080599_00057"/>
<comment type="subcellular location">
    <subcellularLocation>
        <location evidence="1">Membrane</location>
        <topology evidence="1">Multi-pass membrane protein</topology>
    </subcellularLocation>
</comment>
<evidence type="ECO:0000259" key="6">
    <source>
        <dbReference type="Pfam" id="PF04932"/>
    </source>
</evidence>
<keyword evidence="3 5" id="KW-1133">Transmembrane helix</keyword>
<keyword evidence="7" id="KW-0436">Ligase</keyword>
<feature type="domain" description="O-antigen ligase-related" evidence="6">
    <location>
        <begin position="202"/>
        <end position="337"/>
    </location>
</feature>
<feature type="transmembrane region" description="Helical" evidence="5">
    <location>
        <begin position="42"/>
        <end position="62"/>
    </location>
</feature>
<proteinExistence type="predicted"/>
<sequence>MSILNRAVQSDEISTMKHKLHVYLIFIYILIVPLNMVEIPLIGSAMKMSSIAILTTSLALLYSDNIAIKYNNRLFVAWAAYVAYTFISIFWSSNFESSLSTAIGLLQVLIISFVLTQIELHDDDIRTIEFAWILVSLICLLLFFGGAGQQYDYGGRTTILLRSGTADPNEFCAYFFMTLAILMVRLFNRPSKIKMICYITIILAIFYCILMTGSRGGLLSGVAVVATSWIVSTSISLKKVILLVLLTAVLILAFQYLFLPNLPQPVLERFQLKSMLEDRGSGRTDIWMMALNDIFSGTMRVFLGYGPFGITFMRDTMHNHFLQALMDGGILGLILFVNFLIELVRKAFQNGPIFIGGMAGAFTAMLTLTAYSYFKLIWLIFMMCLLTISTKKNVVEKS</sequence>
<feature type="transmembrane region" description="Helical" evidence="5">
    <location>
        <begin position="321"/>
        <end position="341"/>
    </location>
</feature>
<evidence type="ECO:0000256" key="2">
    <source>
        <dbReference type="ARBA" id="ARBA00022692"/>
    </source>
</evidence>
<dbReference type="AlphaFoldDB" id="A0A1G5RQE3"/>
<evidence type="ECO:0000256" key="4">
    <source>
        <dbReference type="ARBA" id="ARBA00023136"/>
    </source>
</evidence>
<feature type="transmembrane region" description="Helical" evidence="5">
    <location>
        <begin position="195"/>
        <end position="212"/>
    </location>
</feature>
<dbReference type="InterPro" id="IPR007016">
    <property type="entry name" value="O-antigen_ligase-rel_domated"/>
</dbReference>
<dbReference type="GO" id="GO:0016020">
    <property type="term" value="C:membrane"/>
    <property type="evidence" value="ECO:0007669"/>
    <property type="project" value="UniProtKB-SubCell"/>
</dbReference>
<feature type="transmembrane region" description="Helical" evidence="5">
    <location>
        <begin position="171"/>
        <end position="188"/>
    </location>
</feature>
<dbReference type="GO" id="GO:0016874">
    <property type="term" value="F:ligase activity"/>
    <property type="evidence" value="ECO:0007669"/>
    <property type="project" value="UniProtKB-KW"/>
</dbReference>
<keyword evidence="4 5" id="KW-0472">Membrane</keyword>
<keyword evidence="2 5" id="KW-0812">Transmembrane</keyword>
<dbReference type="Pfam" id="PF04932">
    <property type="entry name" value="Wzy_C"/>
    <property type="match status" value="1"/>
</dbReference>
<accession>A0A1G5RQE3</accession>
<dbReference type="PANTHER" id="PTHR37422">
    <property type="entry name" value="TEICHURONIC ACID BIOSYNTHESIS PROTEIN TUAE"/>
    <property type="match status" value="1"/>
</dbReference>
<dbReference type="InterPro" id="IPR051533">
    <property type="entry name" value="WaaL-like"/>
</dbReference>
<name>A0A1G5RQE3_9FIRM</name>
<evidence type="ECO:0000256" key="5">
    <source>
        <dbReference type="SAM" id="Phobius"/>
    </source>
</evidence>
<protein>
    <submittedName>
        <fullName evidence="7">O-antigen ligase</fullName>
    </submittedName>
</protein>
<evidence type="ECO:0000313" key="8">
    <source>
        <dbReference type="Proteomes" id="UP000199208"/>
    </source>
</evidence>
<feature type="transmembrane region" description="Helical" evidence="5">
    <location>
        <begin position="240"/>
        <end position="259"/>
    </location>
</feature>